<feature type="compositionally biased region" description="Basic and acidic residues" evidence="1">
    <location>
        <begin position="593"/>
        <end position="605"/>
    </location>
</feature>
<proteinExistence type="predicted"/>
<dbReference type="InterPro" id="IPR052728">
    <property type="entry name" value="O2_lipid_transport_reg"/>
</dbReference>
<dbReference type="STRING" id="2018661.A0A2A2JTK2"/>
<evidence type="ECO:0000256" key="1">
    <source>
        <dbReference type="SAM" id="MobiDB-lite"/>
    </source>
</evidence>
<evidence type="ECO:0000313" key="6">
    <source>
        <dbReference type="Proteomes" id="UP000218231"/>
    </source>
</evidence>
<dbReference type="Pfam" id="PF20146">
    <property type="entry name" value="NRF"/>
    <property type="match status" value="1"/>
</dbReference>
<keyword evidence="2" id="KW-0472">Membrane</keyword>
<dbReference type="EMBL" id="LIAE01010227">
    <property type="protein sequence ID" value="PAV65025.1"/>
    <property type="molecule type" value="Genomic_DNA"/>
</dbReference>
<dbReference type="PANTHER" id="PTHR11161">
    <property type="entry name" value="O-ACYLTRANSFERASE"/>
    <property type="match status" value="1"/>
</dbReference>
<evidence type="ECO:0000256" key="2">
    <source>
        <dbReference type="SAM" id="Phobius"/>
    </source>
</evidence>
<gene>
    <name evidence="5" type="ORF">WR25_16533</name>
</gene>
<keyword evidence="3" id="KW-0732">Signal</keyword>
<feature type="transmembrane region" description="Helical" evidence="2">
    <location>
        <begin position="442"/>
        <end position="464"/>
    </location>
</feature>
<protein>
    <recommendedName>
        <fullName evidence="4">Nose resistant-to-fluoxetine protein N-terminal domain-containing protein</fullName>
    </recommendedName>
</protein>
<feature type="region of interest" description="Disordered" evidence="1">
    <location>
        <begin position="537"/>
        <end position="618"/>
    </location>
</feature>
<feature type="transmembrane region" description="Helical" evidence="2">
    <location>
        <begin position="412"/>
        <end position="433"/>
    </location>
</feature>
<reference evidence="5 6" key="1">
    <citation type="journal article" date="2017" name="Curr. Biol.">
        <title>Genome architecture and evolution of a unichromosomal asexual nematode.</title>
        <authorList>
            <person name="Fradin H."/>
            <person name="Zegar C."/>
            <person name="Gutwein M."/>
            <person name="Lucas J."/>
            <person name="Kovtun M."/>
            <person name="Corcoran D."/>
            <person name="Baugh L.R."/>
            <person name="Kiontke K."/>
            <person name="Gunsalus K."/>
            <person name="Fitch D.H."/>
            <person name="Piano F."/>
        </authorList>
    </citation>
    <scope>NUCLEOTIDE SEQUENCE [LARGE SCALE GENOMIC DNA]</scope>
    <source>
        <strain evidence="5">PF1309</strain>
    </source>
</reference>
<feature type="compositionally biased region" description="Polar residues" evidence="1">
    <location>
        <begin position="572"/>
        <end position="585"/>
    </location>
</feature>
<dbReference type="AlphaFoldDB" id="A0A2A2JTK2"/>
<dbReference type="Proteomes" id="UP000218231">
    <property type="component" value="Unassembled WGS sequence"/>
</dbReference>
<dbReference type="InterPro" id="IPR006621">
    <property type="entry name" value="Nose-resist-to-fluoxetine_N"/>
</dbReference>
<keyword evidence="6" id="KW-1185">Reference proteome</keyword>
<feature type="transmembrane region" description="Helical" evidence="2">
    <location>
        <begin position="359"/>
        <end position="380"/>
    </location>
</feature>
<dbReference type="SMART" id="SM00703">
    <property type="entry name" value="NRF"/>
    <property type="match status" value="1"/>
</dbReference>
<accession>A0A2A2JTK2</accession>
<feature type="transmembrane region" description="Helical" evidence="2">
    <location>
        <begin position="678"/>
        <end position="695"/>
    </location>
</feature>
<feature type="transmembrane region" description="Helical" evidence="2">
    <location>
        <begin position="495"/>
        <end position="512"/>
    </location>
</feature>
<organism evidence="5 6">
    <name type="scientific">Diploscapter pachys</name>
    <dbReference type="NCBI Taxonomy" id="2018661"/>
    <lineage>
        <taxon>Eukaryota</taxon>
        <taxon>Metazoa</taxon>
        <taxon>Ecdysozoa</taxon>
        <taxon>Nematoda</taxon>
        <taxon>Chromadorea</taxon>
        <taxon>Rhabditida</taxon>
        <taxon>Rhabditina</taxon>
        <taxon>Rhabditomorpha</taxon>
        <taxon>Rhabditoidea</taxon>
        <taxon>Rhabditidae</taxon>
        <taxon>Diploscapter</taxon>
    </lineage>
</organism>
<feature type="transmembrane region" description="Helical" evidence="2">
    <location>
        <begin position="742"/>
        <end position="765"/>
    </location>
</feature>
<feature type="chain" id="PRO_5012945954" description="Nose resistant-to-fluoxetine protein N-terminal domain-containing protein" evidence="3">
    <location>
        <begin position="24"/>
        <end position="791"/>
    </location>
</feature>
<feature type="transmembrane region" description="Helical" evidence="2">
    <location>
        <begin position="314"/>
        <end position="338"/>
    </location>
</feature>
<comment type="caution">
    <text evidence="5">The sequence shown here is derived from an EMBL/GenBank/DDBJ whole genome shotgun (WGS) entry which is preliminary data.</text>
</comment>
<name>A0A2A2JTK2_9BILA</name>
<keyword evidence="2" id="KW-0812">Transmembrane</keyword>
<dbReference type="PANTHER" id="PTHR11161:SF14">
    <property type="entry name" value="NOSE RESISTANT-TO-FLUOXETINE PROTEIN N-TERMINAL DOMAIN-CONTAINING PROTEIN"/>
    <property type="match status" value="1"/>
</dbReference>
<sequence length="791" mass="90674">MNLGSWAIFLVLQLLNFSEITTGCTLCLLRTPPRPRPLDQYQIPTFKAVSLEKMPPLCKEAQNLPIDGKCRQQFEKIFCSMEKLADSFNECKASGLNCSDCAHAKNDNLWVARWIDSVGKPSAGISDGNYYWLGDYEICENLREQSIFDGQYCRIELEVPDAQVEVGCPQTDPLAITIGACFPSTCSIDQLSKVVQQYSVYKSTVDCESEVPIPIVGYILVSLLVLWLTLQIFAVFMEKKQGWWPCFSLKENGLRALSTKRDLPEQLHMVHGLEFVLYLFYVIGCVYNFMLPYIENAGFSFEGVGSVWMHPTNNYSYTIDGLFALSSLSSAFLLYGAVLTKTDALNFIKMRVVRFWPSYALIVLFMLLLFPGISYGPMWIHSDIVDRCDSNFWKDLLFINNFFDVRETCVDIAYIVSLEAQFFVLLVALMYLAKSKLKLAKILAGVALVASIVLTFFLVFFYSLPPAPMLTIEPIPMDETISLLNKVMLNPLCRVAPYSIGFFFGCFLADAVKDKTFFLANLPAIIEKKKQDKIERQAKAEKIRQIRDEKRRSSEEKRKGRKSIEEPAAESAQVSLEMQQQTPTITVEEVPDEESRLIEGEEDGQHNPTHRSQEQQTYPGDVEEDMVLTFQAPKYYALFAWSIIPALLWSMFGLYWYAAYFQGSRFYLALYAALHRSLFAYSLLMFVYLCHYDYFPWINGILSWRVFFPLSKLTWLVIQIAEPIIIYFFSSLHRPSYATNWGLIYTAVSTVTMSYMCALAVDIFIARPIRYLIFPSERARYELVNHEIRTI</sequence>
<feature type="compositionally biased region" description="Basic and acidic residues" evidence="1">
    <location>
        <begin position="537"/>
        <end position="565"/>
    </location>
</feature>
<feature type="transmembrane region" description="Helical" evidence="2">
    <location>
        <begin position="215"/>
        <end position="236"/>
    </location>
</feature>
<evidence type="ECO:0000256" key="3">
    <source>
        <dbReference type="SAM" id="SignalP"/>
    </source>
</evidence>
<feature type="signal peptide" evidence="3">
    <location>
        <begin position="1"/>
        <end position="23"/>
    </location>
</feature>
<keyword evidence="2" id="KW-1133">Transmembrane helix</keyword>
<dbReference type="OrthoDB" id="207378at2759"/>
<feature type="domain" description="Nose resistant-to-fluoxetine protein N-terminal" evidence="4">
    <location>
        <begin position="88"/>
        <end position="213"/>
    </location>
</feature>
<evidence type="ECO:0000313" key="5">
    <source>
        <dbReference type="EMBL" id="PAV65025.1"/>
    </source>
</evidence>
<evidence type="ECO:0000259" key="4">
    <source>
        <dbReference type="SMART" id="SM00703"/>
    </source>
</evidence>
<feature type="transmembrane region" description="Helical" evidence="2">
    <location>
        <begin position="275"/>
        <end position="294"/>
    </location>
</feature>
<feature type="transmembrane region" description="Helical" evidence="2">
    <location>
        <begin position="635"/>
        <end position="658"/>
    </location>
</feature>
<feature type="transmembrane region" description="Helical" evidence="2">
    <location>
        <begin position="707"/>
        <end position="730"/>
    </location>
</feature>